<dbReference type="InParanoid" id="A0A061GCQ1"/>
<evidence type="ECO:0000313" key="3">
    <source>
        <dbReference type="Proteomes" id="UP000026915"/>
    </source>
</evidence>
<organism evidence="2 3">
    <name type="scientific">Theobroma cacao</name>
    <name type="common">Cacao</name>
    <name type="synonym">Cocoa</name>
    <dbReference type="NCBI Taxonomy" id="3641"/>
    <lineage>
        <taxon>Eukaryota</taxon>
        <taxon>Viridiplantae</taxon>
        <taxon>Streptophyta</taxon>
        <taxon>Embryophyta</taxon>
        <taxon>Tracheophyta</taxon>
        <taxon>Spermatophyta</taxon>
        <taxon>Magnoliopsida</taxon>
        <taxon>eudicotyledons</taxon>
        <taxon>Gunneridae</taxon>
        <taxon>Pentapetalae</taxon>
        <taxon>rosids</taxon>
        <taxon>malvids</taxon>
        <taxon>Malvales</taxon>
        <taxon>Malvaceae</taxon>
        <taxon>Byttnerioideae</taxon>
        <taxon>Theobroma</taxon>
    </lineage>
</organism>
<reference evidence="2 3" key="1">
    <citation type="journal article" date="2013" name="Genome Biol.">
        <title>The genome sequence of the most widely cultivated cacao type and its use to identify candidate genes regulating pod color.</title>
        <authorList>
            <person name="Motamayor J.C."/>
            <person name="Mockaitis K."/>
            <person name="Schmutz J."/>
            <person name="Haiminen N."/>
            <person name="Iii D.L."/>
            <person name="Cornejo O."/>
            <person name="Findley S.D."/>
            <person name="Zheng P."/>
            <person name="Utro F."/>
            <person name="Royaert S."/>
            <person name="Saski C."/>
            <person name="Jenkins J."/>
            <person name="Podicheti R."/>
            <person name="Zhao M."/>
            <person name="Scheffler B.E."/>
            <person name="Stack J.C."/>
            <person name="Feltus F.A."/>
            <person name="Mustiga G.M."/>
            <person name="Amores F."/>
            <person name="Phillips W."/>
            <person name="Marelli J.P."/>
            <person name="May G.D."/>
            <person name="Shapiro H."/>
            <person name="Ma J."/>
            <person name="Bustamante C.D."/>
            <person name="Schnell R.J."/>
            <person name="Main D."/>
            <person name="Gilbert D."/>
            <person name="Parida L."/>
            <person name="Kuhn D.N."/>
        </authorList>
    </citation>
    <scope>NUCLEOTIDE SEQUENCE [LARGE SCALE GENOMIC DNA]</scope>
    <source>
        <strain evidence="3">cv. Matina 1-6</strain>
    </source>
</reference>
<evidence type="ECO:0000313" key="2">
    <source>
        <dbReference type="EMBL" id="EOY24829.1"/>
    </source>
</evidence>
<feature type="region of interest" description="Disordered" evidence="1">
    <location>
        <begin position="52"/>
        <end position="107"/>
    </location>
</feature>
<dbReference type="EMBL" id="CM001881">
    <property type="protein sequence ID" value="EOY24829.1"/>
    <property type="molecule type" value="Genomic_DNA"/>
</dbReference>
<dbReference type="HOGENOM" id="CLU_2214759_0_0_1"/>
<sequence>MKAFYFGSIANQIKFSGMIRPIGLKKSVGAIPSCNGNERAQSLMTSFNDKVTRRQNHGTDRREDCGEVPPTCRLLDSMDRGGYRKGNVVDRAGSTVGPPQIKSSNGS</sequence>
<accession>A0A061GCQ1</accession>
<proteinExistence type="predicted"/>
<gene>
    <name evidence="2" type="ORF">TCM_016317</name>
</gene>
<protein>
    <submittedName>
        <fullName evidence="2">Uncharacterized protein</fullName>
    </submittedName>
</protein>
<evidence type="ECO:0000256" key="1">
    <source>
        <dbReference type="SAM" id="MobiDB-lite"/>
    </source>
</evidence>
<dbReference type="Gramene" id="EOY24829">
    <property type="protein sequence ID" value="EOY24829"/>
    <property type="gene ID" value="TCM_016317"/>
</dbReference>
<name>A0A061GCQ1_THECC</name>
<dbReference type="AlphaFoldDB" id="A0A061GCQ1"/>
<keyword evidence="3" id="KW-1185">Reference proteome</keyword>
<dbReference type="Proteomes" id="UP000026915">
    <property type="component" value="Chromosome 3"/>
</dbReference>